<sequence>MSSNNYKNEIIDDNDNQRFHRIRTEWFHKTQQPTVPNLYEQTITTTTTTTIDKELNSTTDEMTTTHLEKSPIRRVNLVTGPQSAFARLFPDKYRQEQEELARRQRSKSSDDQRYNFDRVKYQQIPCNNNDNEIITRTRQVSFFDEYNNEFSSDQNLLNTRTKSESYINENLTHMPLNYDPDPEIIYRDNPDKVVYIQKIGVRYLKPPTPPPPEPIIVREIQSTPPQEPPPLVVSSTPPIIPRTPSPLIVREQPPTPPQHQPAKIITKTLPRPPTPPRRVIIKRVPPLPAKPRPVIIEKWLPYKTPPERAVIYERAQQSEQIRQIPRNVILQYDQAKVRIEQEIQNVGCFRVDPEIYRAQFGTSLRRTDSIRKVLQDIGCNPDLITSTKYKAYCSSNRDNYLLPSSSSPYDYQKRTTCFSDEQFSELIGSTTNINHHYDIPSTSNNQNKIYYSTVLSNS</sequence>
<feature type="region of interest" description="Disordered" evidence="1">
    <location>
        <begin position="252"/>
        <end position="279"/>
    </location>
</feature>
<evidence type="ECO:0000256" key="1">
    <source>
        <dbReference type="SAM" id="MobiDB-lite"/>
    </source>
</evidence>
<accession>A0A819Y917</accession>
<dbReference type="Proteomes" id="UP000663836">
    <property type="component" value="Unassembled WGS sequence"/>
</dbReference>
<comment type="caution">
    <text evidence="2">The sequence shown here is derived from an EMBL/GenBank/DDBJ whole genome shotgun (WGS) entry which is preliminary data.</text>
</comment>
<organism evidence="2 3">
    <name type="scientific">Rotaria sordida</name>
    <dbReference type="NCBI Taxonomy" id="392033"/>
    <lineage>
        <taxon>Eukaryota</taxon>
        <taxon>Metazoa</taxon>
        <taxon>Spiralia</taxon>
        <taxon>Gnathifera</taxon>
        <taxon>Rotifera</taxon>
        <taxon>Eurotatoria</taxon>
        <taxon>Bdelloidea</taxon>
        <taxon>Philodinida</taxon>
        <taxon>Philodinidae</taxon>
        <taxon>Rotaria</taxon>
    </lineage>
</organism>
<dbReference type="AlphaFoldDB" id="A0A819Y917"/>
<gene>
    <name evidence="2" type="ORF">JBS370_LOCUS34008</name>
</gene>
<protein>
    <submittedName>
        <fullName evidence="2">Uncharacterized protein</fullName>
    </submittedName>
</protein>
<evidence type="ECO:0000313" key="2">
    <source>
        <dbReference type="EMBL" id="CAF4151422.1"/>
    </source>
</evidence>
<evidence type="ECO:0000313" key="3">
    <source>
        <dbReference type="Proteomes" id="UP000663836"/>
    </source>
</evidence>
<proteinExistence type="predicted"/>
<name>A0A819Y917_9BILA</name>
<dbReference type="EMBL" id="CAJOBD010010364">
    <property type="protein sequence ID" value="CAF4151422.1"/>
    <property type="molecule type" value="Genomic_DNA"/>
</dbReference>
<reference evidence="2" key="1">
    <citation type="submission" date="2021-02" db="EMBL/GenBank/DDBJ databases">
        <authorList>
            <person name="Nowell W R."/>
        </authorList>
    </citation>
    <scope>NUCLEOTIDE SEQUENCE</scope>
</reference>